<dbReference type="PANTHER" id="PTHR43830:SF3">
    <property type="entry name" value="PROTEIN PSP1"/>
    <property type="match status" value="1"/>
</dbReference>
<evidence type="ECO:0000313" key="2">
    <source>
        <dbReference type="EMBL" id="KAL3776651.1"/>
    </source>
</evidence>
<dbReference type="NCBIfam" id="NF041131">
    <property type="entry name" value="RicT_YaaT_fam"/>
    <property type="match status" value="1"/>
</dbReference>
<reference evidence="2 3" key="1">
    <citation type="journal article" date="2020" name="G3 (Bethesda)">
        <title>Improved Reference Genome for Cyclotella cryptica CCMP332, a Model for Cell Wall Morphogenesis, Salinity Adaptation, and Lipid Production in Diatoms (Bacillariophyta).</title>
        <authorList>
            <person name="Roberts W.R."/>
            <person name="Downey K.M."/>
            <person name="Ruck E.C."/>
            <person name="Traller J.C."/>
            <person name="Alverson A.J."/>
        </authorList>
    </citation>
    <scope>NUCLEOTIDE SEQUENCE [LARGE SCALE GENOMIC DNA]</scope>
    <source>
        <strain evidence="2 3">CCMP332</strain>
    </source>
</reference>
<dbReference type="PROSITE" id="PS51411">
    <property type="entry name" value="PSP1_C"/>
    <property type="match status" value="1"/>
</dbReference>
<dbReference type="Proteomes" id="UP001516023">
    <property type="component" value="Unassembled WGS sequence"/>
</dbReference>
<dbReference type="EMBL" id="JABMIG020000480">
    <property type="protein sequence ID" value="KAL3776651.1"/>
    <property type="molecule type" value="Genomic_DNA"/>
</dbReference>
<dbReference type="AlphaFoldDB" id="A0ABD3NNA0"/>
<dbReference type="Pfam" id="PF04468">
    <property type="entry name" value="PSP1"/>
    <property type="match status" value="1"/>
</dbReference>
<accession>A0ABD3NNA0</accession>
<dbReference type="InterPro" id="IPR047767">
    <property type="entry name" value="PSP1-like"/>
</dbReference>
<proteinExistence type="predicted"/>
<name>A0ABD3NNA0_9STRA</name>
<organism evidence="2 3">
    <name type="scientific">Cyclotella cryptica</name>
    <dbReference type="NCBI Taxonomy" id="29204"/>
    <lineage>
        <taxon>Eukaryota</taxon>
        <taxon>Sar</taxon>
        <taxon>Stramenopiles</taxon>
        <taxon>Ochrophyta</taxon>
        <taxon>Bacillariophyta</taxon>
        <taxon>Coscinodiscophyceae</taxon>
        <taxon>Thalassiosirophycidae</taxon>
        <taxon>Stephanodiscales</taxon>
        <taxon>Stephanodiscaceae</taxon>
        <taxon>Cyclotella</taxon>
    </lineage>
</organism>
<feature type="domain" description="PSP1 C-terminal" evidence="1">
    <location>
        <begin position="197"/>
        <end position="282"/>
    </location>
</feature>
<dbReference type="PANTHER" id="PTHR43830">
    <property type="entry name" value="PROTEIN PSP1"/>
    <property type="match status" value="1"/>
</dbReference>
<gene>
    <name evidence="2" type="ORF">HJC23_001897</name>
</gene>
<keyword evidence="3" id="KW-1185">Reference proteome</keyword>
<dbReference type="InterPro" id="IPR007557">
    <property type="entry name" value="PSP1_C"/>
</dbReference>
<evidence type="ECO:0000259" key="1">
    <source>
        <dbReference type="PROSITE" id="PS51411"/>
    </source>
</evidence>
<evidence type="ECO:0000313" key="3">
    <source>
        <dbReference type="Proteomes" id="UP001516023"/>
    </source>
</evidence>
<protein>
    <recommendedName>
        <fullName evidence="1">PSP1 C-terminal domain-containing protein</fullName>
    </recommendedName>
</protein>
<sequence length="291" mass="33071">MFKAPPFHDEGVQRHTMAKNAGSAVDRMQHQRHHTEPILFRLDHNSELNDDFDQALVGENIEGLEEADEVSRSSSRGGVAEEPQFSYASTLMKATPDPATNPKPSSQLFTAGATLTKSRPKMVYNVKFKRSQRNFVLGDRITRDIKVGTYVKVEADRGEDLGIVFGVVPMDKFRPKHSSGEGDNSASSQTCHVGDLKKIMRVATNDEISLLEVKNEEEEELLKICRTKAHQRGLPMTVVDAEYQFDRHKLTFFFEAEGRIDFRELVRDLFSMYKTRIWMQQLDKSGAMKDD</sequence>
<comment type="caution">
    <text evidence="2">The sequence shown here is derived from an EMBL/GenBank/DDBJ whole genome shotgun (WGS) entry which is preliminary data.</text>
</comment>